<dbReference type="EMBL" id="BSOS01000067">
    <property type="protein sequence ID" value="GLR67771.1"/>
    <property type="molecule type" value="Genomic_DNA"/>
</dbReference>
<accession>A0ABQ6AAA7</accession>
<dbReference type="InterPro" id="IPR000249">
    <property type="entry name" value="BMC_dom"/>
</dbReference>
<dbReference type="InterPro" id="IPR044870">
    <property type="entry name" value="BMC_CP"/>
</dbReference>
<dbReference type="InterPro" id="IPR037233">
    <property type="entry name" value="CcmK-like_sf"/>
</dbReference>
<feature type="domain" description="BMC circularly permuted" evidence="3">
    <location>
        <begin position="106"/>
        <end position="199"/>
    </location>
</feature>
<dbReference type="CDD" id="cd07052">
    <property type="entry name" value="BMC_like_1_repeat2"/>
    <property type="match status" value="1"/>
</dbReference>
<reference evidence="5" key="1">
    <citation type="journal article" date="2019" name="Int. J. Syst. Evol. Microbiol.">
        <title>The Global Catalogue of Microorganisms (GCM) 10K type strain sequencing project: providing services to taxonomists for standard genome sequencing and annotation.</title>
        <authorList>
            <consortium name="The Broad Institute Genomics Platform"/>
            <consortium name="The Broad Institute Genome Sequencing Center for Infectious Disease"/>
            <person name="Wu L."/>
            <person name="Ma J."/>
        </authorList>
    </citation>
    <scope>NUCLEOTIDE SEQUENCE [LARGE SCALE GENOMIC DNA]</scope>
    <source>
        <strain evidence="5">NBRC 112502</strain>
    </source>
</reference>
<proteinExistence type="predicted"/>
<dbReference type="SMART" id="SM00877">
    <property type="entry name" value="BMC"/>
    <property type="match status" value="2"/>
</dbReference>
<organism evidence="4 5">
    <name type="scientific">Acidocella aquatica</name>
    <dbReference type="NCBI Taxonomy" id="1922313"/>
    <lineage>
        <taxon>Bacteria</taxon>
        <taxon>Pseudomonadati</taxon>
        <taxon>Pseudomonadota</taxon>
        <taxon>Alphaproteobacteria</taxon>
        <taxon>Acetobacterales</taxon>
        <taxon>Acidocellaceae</taxon>
        <taxon>Acidocella</taxon>
    </lineage>
</organism>
<evidence type="ECO:0000259" key="3">
    <source>
        <dbReference type="PROSITE" id="PS51931"/>
    </source>
</evidence>
<evidence type="ECO:0000313" key="4">
    <source>
        <dbReference type="EMBL" id="GLR67771.1"/>
    </source>
</evidence>
<feature type="domain" description="BMC circularly permuted" evidence="3">
    <location>
        <begin position="3"/>
        <end position="105"/>
    </location>
</feature>
<dbReference type="Gene3D" id="3.30.70.1710">
    <property type="match status" value="2"/>
</dbReference>
<dbReference type="Pfam" id="PF00936">
    <property type="entry name" value="BMC"/>
    <property type="match status" value="1"/>
</dbReference>
<evidence type="ECO:0000313" key="5">
    <source>
        <dbReference type="Proteomes" id="UP001156641"/>
    </source>
</evidence>
<gene>
    <name evidence="4" type="ORF">GCM10010909_24520</name>
</gene>
<sequence length="199" mass="20999">MATLRSFIFLDQLQPQTMCYLGSWIKGSLPRRNMAAQIIEVAPGLDIEALTDIALKAADVQGGILVVERQFGYLEIHSRDIAAVKAAAASVLAAMEKSPADAMKPKVLAAKIISRIDPGHAFLINRNKGGSMVLSGESLFVLETEPAAHVILASNAAEKAANIKLVDYRMIGATGRLYLSGAESDVKAAALAAQQALGA</sequence>
<dbReference type="Proteomes" id="UP001156641">
    <property type="component" value="Unassembled WGS sequence"/>
</dbReference>
<dbReference type="PROSITE" id="PS51931">
    <property type="entry name" value="BMC_CP"/>
    <property type="match status" value="2"/>
</dbReference>
<dbReference type="SUPFAM" id="SSF143414">
    <property type="entry name" value="CcmK-like"/>
    <property type="match status" value="1"/>
</dbReference>
<dbReference type="RefSeq" id="WP_284258522.1">
    <property type="nucleotide sequence ID" value="NZ_BSOS01000067.1"/>
</dbReference>
<evidence type="ECO:0000256" key="1">
    <source>
        <dbReference type="ARBA" id="ARBA00024322"/>
    </source>
</evidence>
<comment type="caution">
    <text evidence="4">The sequence shown here is derived from an EMBL/GenBank/DDBJ whole genome shotgun (WGS) entry which is preliminary data.</text>
</comment>
<comment type="subcellular location">
    <subcellularLocation>
        <location evidence="1">Bacterial microcompartment</location>
    </subcellularLocation>
</comment>
<evidence type="ECO:0000256" key="2">
    <source>
        <dbReference type="ARBA" id="ARBA00024446"/>
    </source>
</evidence>
<keyword evidence="2" id="KW-1283">Bacterial microcompartment</keyword>
<keyword evidence="5" id="KW-1185">Reference proteome</keyword>
<name>A0ABQ6AAA7_9PROT</name>
<protein>
    <submittedName>
        <fullName evidence="4">Microcompartment protein</fullName>
    </submittedName>
</protein>